<comment type="caution">
    <text evidence="1">The sequence shown here is derived from an EMBL/GenBank/DDBJ whole genome shotgun (WGS) entry which is preliminary data.</text>
</comment>
<dbReference type="Proteomes" id="UP001062846">
    <property type="component" value="Chromosome 1"/>
</dbReference>
<protein>
    <submittedName>
        <fullName evidence="1">Uncharacterized protein</fullName>
    </submittedName>
</protein>
<evidence type="ECO:0000313" key="1">
    <source>
        <dbReference type="EMBL" id="KAI8572241.1"/>
    </source>
</evidence>
<dbReference type="EMBL" id="CM046388">
    <property type="protein sequence ID" value="KAI8572241.1"/>
    <property type="molecule type" value="Genomic_DNA"/>
</dbReference>
<keyword evidence="2" id="KW-1185">Reference proteome</keyword>
<reference evidence="1" key="1">
    <citation type="submission" date="2022-02" db="EMBL/GenBank/DDBJ databases">
        <title>Plant Genome Project.</title>
        <authorList>
            <person name="Zhang R.-G."/>
        </authorList>
    </citation>
    <scope>NUCLEOTIDE SEQUENCE</scope>
    <source>
        <strain evidence="1">AT1</strain>
    </source>
</reference>
<proteinExistence type="predicted"/>
<organism evidence="1 2">
    <name type="scientific">Rhododendron molle</name>
    <name type="common">Chinese azalea</name>
    <name type="synonym">Azalea mollis</name>
    <dbReference type="NCBI Taxonomy" id="49168"/>
    <lineage>
        <taxon>Eukaryota</taxon>
        <taxon>Viridiplantae</taxon>
        <taxon>Streptophyta</taxon>
        <taxon>Embryophyta</taxon>
        <taxon>Tracheophyta</taxon>
        <taxon>Spermatophyta</taxon>
        <taxon>Magnoliopsida</taxon>
        <taxon>eudicotyledons</taxon>
        <taxon>Gunneridae</taxon>
        <taxon>Pentapetalae</taxon>
        <taxon>asterids</taxon>
        <taxon>Ericales</taxon>
        <taxon>Ericaceae</taxon>
        <taxon>Ericoideae</taxon>
        <taxon>Rhodoreae</taxon>
        <taxon>Rhododendron</taxon>
    </lineage>
</organism>
<accession>A0ACC0Q473</accession>
<gene>
    <name evidence="1" type="ORF">RHMOL_Rhmol01G0182500</name>
</gene>
<sequence length="221" mass="26030">MPSYFCPGFSSPQSLPHLLLQYLHADGSTTWILLRHGSRVWPVEVINHRFGDGWDTFRSVHGLGVDYRIILAWEHKWIFHSIMFDRQDRELVFDWSGLNGYWQDIHPPSETCWSIMYIFDWEQVLAATQTPGEAGKRFGHRSYAGNQSIEVQSPFNVPLNLATRDEQPTKDPNSTTYNIEQERQSRQHITIRDLTRDSCRQKTEDQDYWKKLSLFKSKRLN</sequence>
<evidence type="ECO:0000313" key="2">
    <source>
        <dbReference type="Proteomes" id="UP001062846"/>
    </source>
</evidence>
<name>A0ACC0Q473_RHOML</name>